<dbReference type="CDD" id="cd10448">
    <property type="entry name" value="GIY-YIG_unchar_3"/>
    <property type="match status" value="1"/>
</dbReference>
<dbReference type="PANTHER" id="PTHR34477:SF5">
    <property type="entry name" value="BSL5627 PROTEIN"/>
    <property type="match status" value="1"/>
</dbReference>
<dbReference type="InterPro" id="IPR000305">
    <property type="entry name" value="GIY-YIG_endonuc"/>
</dbReference>
<dbReference type="InterPro" id="IPR035901">
    <property type="entry name" value="GIY-YIG_endonuc_sf"/>
</dbReference>
<dbReference type="SUPFAM" id="SSF82771">
    <property type="entry name" value="GIY-YIG endonuclease"/>
    <property type="match status" value="1"/>
</dbReference>
<dbReference type="PANTHER" id="PTHR34477">
    <property type="entry name" value="UPF0213 PROTEIN YHBQ"/>
    <property type="match status" value="1"/>
</dbReference>
<evidence type="ECO:0000259" key="2">
    <source>
        <dbReference type="PROSITE" id="PS50164"/>
    </source>
</evidence>
<dbReference type="EMBL" id="PEZZ01000035">
    <property type="protein sequence ID" value="PIS04806.1"/>
    <property type="molecule type" value="Genomic_DNA"/>
</dbReference>
<dbReference type="Pfam" id="PF01541">
    <property type="entry name" value="GIY-YIG"/>
    <property type="match status" value="1"/>
</dbReference>
<dbReference type="PROSITE" id="PS50164">
    <property type="entry name" value="GIY_YIG"/>
    <property type="match status" value="1"/>
</dbReference>
<dbReference type="InterPro" id="IPR050190">
    <property type="entry name" value="UPF0213_domain"/>
</dbReference>
<dbReference type="Proteomes" id="UP000230935">
    <property type="component" value="Unassembled WGS sequence"/>
</dbReference>
<feature type="domain" description="GIY-YIG" evidence="2">
    <location>
        <begin position="2"/>
        <end position="78"/>
    </location>
</feature>
<dbReference type="AlphaFoldDB" id="A0A2H0W0G7"/>
<evidence type="ECO:0000313" key="4">
    <source>
        <dbReference type="Proteomes" id="UP000230935"/>
    </source>
</evidence>
<protein>
    <submittedName>
        <fullName evidence="3">Excinuclease ABC subunit C</fullName>
    </submittedName>
</protein>
<dbReference type="Gene3D" id="3.40.1440.10">
    <property type="entry name" value="GIY-YIG endonuclease"/>
    <property type="match status" value="1"/>
</dbReference>
<reference evidence="4" key="1">
    <citation type="submission" date="2017-09" db="EMBL/GenBank/DDBJ databases">
        <title>Depth-based differentiation of microbial function through sediment-hosted aquifers and enrichment of novel symbionts in the deep terrestrial subsurface.</title>
        <authorList>
            <person name="Probst A.J."/>
            <person name="Ladd B."/>
            <person name="Jarett J.K."/>
            <person name="Geller-Mcgrath D.E."/>
            <person name="Sieber C.M.K."/>
            <person name="Emerson J.B."/>
            <person name="Anantharaman K."/>
            <person name="Thomas B.C."/>
            <person name="Malmstrom R."/>
            <person name="Stieglmeier M."/>
            <person name="Klingl A."/>
            <person name="Woyke T."/>
            <person name="Ryan C.M."/>
            <person name="Banfield J.F."/>
        </authorList>
    </citation>
    <scope>NUCLEOTIDE SEQUENCE [LARGE SCALE GENOMIC DNA]</scope>
</reference>
<accession>A0A2H0W0G7</accession>
<sequence>MKKYYIYLLTNKVHTVLYTGVTSNLANRVCQHKEKVVEGFTKRYNVDKLVYYEEYDNVQDALSREKQIKNYSRKRKEILINSVNNRWEDLSYRL</sequence>
<organism evidence="3 4">
    <name type="scientific">Candidatus Buchananbacteria bacterium CG10_big_fil_rev_8_21_14_0_10_42_9</name>
    <dbReference type="NCBI Taxonomy" id="1974526"/>
    <lineage>
        <taxon>Bacteria</taxon>
        <taxon>Candidatus Buchananiibacteriota</taxon>
    </lineage>
</organism>
<proteinExistence type="inferred from homology"/>
<comment type="caution">
    <text evidence="3">The sequence shown here is derived from an EMBL/GenBank/DDBJ whole genome shotgun (WGS) entry which is preliminary data.</text>
</comment>
<evidence type="ECO:0000313" key="3">
    <source>
        <dbReference type="EMBL" id="PIS04806.1"/>
    </source>
</evidence>
<name>A0A2H0W0G7_9BACT</name>
<evidence type="ECO:0000256" key="1">
    <source>
        <dbReference type="ARBA" id="ARBA00007435"/>
    </source>
</evidence>
<gene>
    <name evidence="3" type="ORF">COT81_04635</name>
</gene>
<comment type="similarity">
    <text evidence="1">Belongs to the UPF0213 family.</text>
</comment>